<evidence type="ECO:0000313" key="1">
    <source>
        <dbReference type="EMBL" id="MBA7899862.1"/>
    </source>
</evidence>
<sequence length="304" mass="35478">MVSTKQQRVDLNNNWPTKSLFPAEKSLIDKMAKFGIEQVFQPAKLQYSKDQNFHDMLSHYLEALDQLPLRPDIAFDCIWKALDAEFVRLQKENGSKEGRFSLFYKHISKSTYTCNSYSQLTEVIPLQTCEFVAKRILENNISYKASPRNNDFQSFRKRIIQSFGQSLYNVFIDKYETLWASNKANTQRDAGLLIQKLLKGKKLLIETIEFQLSDQDRALFLTAVTMPQFRNERFHGLTTPPFRSSAATLKTYSHAYFVFHVAYIHLLEVFLYRQFNTIDIKTATQSINDNLNLFLTVFKSEINK</sequence>
<dbReference type="Proteomes" id="UP000518474">
    <property type="component" value="Unassembled WGS sequence"/>
</dbReference>
<dbReference type="AlphaFoldDB" id="A0A7W3ALY5"/>
<dbReference type="RefSeq" id="WP_038418598.1">
    <property type="nucleotide sequence ID" value="NZ_CP056697.1"/>
</dbReference>
<name>A0A7W3ALY5_9ESCH</name>
<dbReference type="EMBL" id="JABXPT010000009">
    <property type="protein sequence ID" value="MBA7899862.1"/>
    <property type="molecule type" value="Genomic_DNA"/>
</dbReference>
<protein>
    <submittedName>
        <fullName evidence="1">Uncharacterized protein</fullName>
    </submittedName>
</protein>
<accession>A0A7W3ALY5</accession>
<proteinExistence type="predicted"/>
<gene>
    <name evidence="1" type="ORF">HV245_17210</name>
</gene>
<evidence type="ECO:0000313" key="2">
    <source>
        <dbReference type="Proteomes" id="UP000518474"/>
    </source>
</evidence>
<comment type="caution">
    <text evidence="1">The sequence shown here is derived from an EMBL/GenBank/DDBJ whole genome shotgun (WGS) entry which is preliminary data.</text>
</comment>
<reference evidence="1 2" key="1">
    <citation type="submission" date="2020-06" db="EMBL/GenBank/DDBJ databases">
        <title>REHAB project genomes.</title>
        <authorList>
            <person name="Shaw L.P."/>
        </authorList>
    </citation>
    <scope>NUCLEOTIDE SEQUENCE [LARGE SCALE GENOMIC DNA]</scope>
    <source>
        <strain evidence="1 2">RHBSTW-00604</strain>
    </source>
</reference>
<organism evidence="1 2">
    <name type="scientific">Escherichia marmotae</name>
    <dbReference type="NCBI Taxonomy" id="1499973"/>
    <lineage>
        <taxon>Bacteria</taxon>
        <taxon>Pseudomonadati</taxon>
        <taxon>Pseudomonadota</taxon>
        <taxon>Gammaproteobacteria</taxon>
        <taxon>Enterobacterales</taxon>
        <taxon>Enterobacteriaceae</taxon>
        <taxon>Escherichia</taxon>
    </lineage>
</organism>